<protein>
    <submittedName>
        <fullName evidence="1">Uncharacterized protein</fullName>
    </submittedName>
</protein>
<sequence length="96" mass="10524">MLRLTGIQSEAGACPIIPAAEEVPYGASTSSERFFLPRIAMDFYQSMTTNQVRDPTLIHFTIDGRHGILGAAILLKPCKFPLSQPNSIILELGQSY</sequence>
<dbReference type="AlphaFoldDB" id="A0A438H751"/>
<organism evidence="1 2">
    <name type="scientific">Vitis vinifera</name>
    <name type="common">Grape</name>
    <dbReference type="NCBI Taxonomy" id="29760"/>
    <lineage>
        <taxon>Eukaryota</taxon>
        <taxon>Viridiplantae</taxon>
        <taxon>Streptophyta</taxon>
        <taxon>Embryophyta</taxon>
        <taxon>Tracheophyta</taxon>
        <taxon>Spermatophyta</taxon>
        <taxon>Magnoliopsida</taxon>
        <taxon>eudicotyledons</taxon>
        <taxon>Gunneridae</taxon>
        <taxon>Pentapetalae</taxon>
        <taxon>rosids</taxon>
        <taxon>Vitales</taxon>
        <taxon>Vitaceae</taxon>
        <taxon>Viteae</taxon>
        <taxon>Vitis</taxon>
    </lineage>
</organism>
<comment type="caution">
    <text evidence="1">The sequence shown here is derived from an EMBL/GenBank/DDBJ whole genome shotgun (WGS) entry which is preliminary data.</text>
</comment>
<gene>
    <name evidence="1" type="ORF">CK203_054144</name>
</gene>
<dbReference type="Proteomes" id="UP000288805">
    <property type="component" value="Unassembled WGS sequence"/>
</dbReference>
<evidence type="ECO:0000313" key="1">
    <source>
        <dbReference type="EMBL" id="RVW80137.1"/>
    </source>
</evidence>
<dbReference type="EMBL" id="QGNW01000269">
    <property type="protein sequence ID" value="RVW80137.1"/>
    <property type="molecule type" value="Genomic_DNA"/>
</dbReference>
<accession>A0A438H751</accession>
<name>A0A438H751_VITVI</name>
<evidence type="ECO:0000313" key="2">
    <source>
        <dbReference type="Proteomes" id="UP000288805"/>
    </source>
</evidence>
<reference evidence="1 2" key="1">
    <citation type="journal article" date="2018" name="PLoS Genet.">
        <title>Population sequencing reveals clonal diversity and ancestral inbreeding in the grapevine cultivar Chardonnay.</title>
        <authorList>
            <person name="Roach M.J."/>
            <person name="Johnson D.L."/>
            <person name="Bohlmann J."/>
            <person name="van Vuuren H.J."/>
            <person name="Jones S.J."/>
            <person name="Pretorius I.S."/>
            <person name="Schmidt S.A."/>
            <person name="Borneman A.R."/>
        </authorList>
    </citation>
    <scope>NUCLEOTIDE SEQUENCE [LARGE SCALE GENOMIC DNA]</scope>
    <source>
        <strain evidence="2">cv. Chardonnay</strain>
        <tissue evidence="1">Leaf</tissue>
    </source>
</reference>
<proteinExistence type="predicted"/>